<gene>
    <name evidence="1" type="ORF">B5J93_11600</name>
    <name evidence="2" type="ORF">NCTC11012_01106</name>
</gene>
<proteinExistence type="predicted"/>
<evidence type="ECO:0000313" key="1">
    <source>
        <dbReference type="EMBL" id="OPH34994.1"/>
    </source>
</evidence>
<dbReference type="Proteomes" id="UP000254618">
    <property type="component" value="Unassembled WGS sequence"/>
</dbReference>
<dbReference type="AlphaFoldDB" id="A0A378QPT8"/>
<reference evidence="2 4" key="2">
    <citation type="submission" date="2018-06" db="EMBL/GenBank/DDBJ databases">
        <authorList>
            <consortium name="Pathogen Informatics"/>
            <person name="Doyle S."/>
        </authorList>
    </citation>
    <scope>NUCLEOTIDE SEQUENCE [LARGE SCALE GENOMIC DNA]</scope>
    <source>
        <strain evidence="2 4">NCTC11012</strain>
    </source>
</reference>
<evidence type="ECO:0000313" key="4">
    <source>
        <dbReference type="Proteomes" id="UP000254618"/>
    </source>
</evidence>
<sequence length="148" mass="16974">MTVNSKSQSTANKKKKLIQLIHIGKAKLHLDDETYRDILAYTTGKSSTKDMSLTELNVVLTELKNKGFTTTIPRIKRPNDPQSRLIRHLWLSLHDLGAVKDPSETALNTYIQHQAGEEFSRLESDKKSQIIEMLKKWRTRTKTQNADN</sequence>
<accession>A0A378QPT8</accession>
<dbReference type="Pfam" id="PF06252">
    <property type="entry name" value="GemA"/>
    <property type="match status" value="1"/>
</dbReference>
<organism evidence="2 4">
    <name type="scientific">Moraxella equi</name>
    <dbReference type="NCBI Taxonomy" id="60442"/>
    <lineage>
        <taxon>Bacteria</taxon>
        <taxon>Pseudomonadati</taxon>
        <taxon>Pseudomonadota</taxon>
        <taxon>Gammaproteobacteria</taxon>
        <taxon>Moraxellales</taxon>
        <taxon>Moraxellaceae</taxon>
        <taxon>Moraxella</taxon>
    </lineage>
</organism>
<dbReference type="RefSeq" id="WP_079326521.1">
    <property type="nucleotide sequence ID" value="NZ_MXAP01000127.1"/>
</dbReference>
<reference evidence="1 3" key="1">
    <citation type="submission" date="2017-03" db="EMBL/GenBank/DDBJ databases">
        <title>Draft genome sequence of Moraxella equi CCUG 4950T type strain.</title>
        <authorList>
            <person name="Salva-Serra F."/>
            <person name="Engstrom-Jakobsson H."/>
            <person name="Thorell K."/>
            <person name="Jaen-Luchoro D."/>
            <person name="Gonzales-Siles L."/>
            <person name="Karlsson R."/>
            <person name="Yazdan S."/>
            <person name="Boulund F."/>
            <person name="Johnning A."/>
            <person name="Engstrand L."/>
            <person name="Kristiansson E."/>
            <person name="Moore E."/>
        </authorList>
    </citation>
    <scope>NUCLEOTIDE SEQUENCE [LARGE SCALE GENOMIC DNA]</scope>
    <source>
        <strain evidence="1 3">CCUG 4950</strain>
    </source>
</reference>
<dbReference type="EMBL" id="UGQF01000001">
    <property type="protein sequence ID" value="STZ02877.1"/>
    <property type="molecule type" value="Genomic_DNA"/>
</dbReference>
<protein>
    <submittedName>
        <fullName evidence="2">Mu-like prophage protein gp16</fullName>
    </submittedName>
</protein>
<dbReference type="EMBL" id="MXAP01000127">
    <property type="protein sequence ID" value="OPH34994.1"/>
    <property type="molecule type" value="Genomic_DNA"/>
</dbReference>
<evidence type="ECO:0000313" key="3">
    <source>
        <dbReference type="Proteomes" id="UP000190777"/>
    </source>
</evidence>
<keyword evidence="3" id="KW-1185">Reference proteome</keyword>
<name>A0A378QPT8_9GAMM</name>
<dbReference type="InterPro" id="IPR009363">
    <property type="entry name" value="Phage_Mu_Gp16"/>
</dbReference>
<evidence type="ECO:0000313" key="2">
    <source>
        <dbReference type="EMBL" id="STZ02877.1"/>
    </source>
</evidence>
<dbReference type="Proteomes" id="UP000190777">
    <property type="component" value="Unassembled WGS sequence"/>
</dbReference>